<dbReference type="Proteomes" id="UP000604825">
    <property type="component" value="Unassembled WGS sequence"/>
</dbReference>
<organism evidence="1 2">
    <name type="scientific">Miscanthus lutarioriparius</name>
    <dbReference type="NCBI Taxonomy" id="422564"/>
    <lineage>
        <taxon>Eukaryota</taxon>
        <taxon>Viridiplantae</taxon>
        <taxon>Streptophyta</taxon>
        <taxon>Embryophyta</taxon>
        <taxon>Tracheophyta</taxon>
        <taxon>Spermatophyta</taxon>
        <taxon>Magnoliopsida</taxon>
        <taxon>Liliopsida</taxon>
        <taxon>Poales</taxon>
        <taxon>Poaceae</taxon>
        <taxon>PACMAD clade</taxon>
        <taxon>Panicoideae</taxon>
        <taxon>Andropogonodae</taxon>
        <taxon>Andropogoneae</taxon>
        <taxon>Saccharinae</taxon>
        <taxon>Miscanthus</taxon>
    </lineage>
</organism>
<keyword evidence="2" id="KW-1185">Reference proteome</keyword>
<comment type="caution">
    <text evidence="1">The sequence shown here is derived from an EMBL/GenBank/DDBJ whole genome shotgun (WGS) entry which is preliminary data.</text>
</comment>
<protein>
    <submittedName>
        <fullName evidence="1">Uncharacterized protein</fullName>
    </submittedName>
</protein>
<dbReference type="EMBL" id="CAJGYO010000008">
    <property type="protein sequence ID" value="CAD6251766.1"/>
    <property type="molecule type" value="Genomic_DNA"/>
</dbReference>
<gene>
    <name evidence="1" type="ORF">NCGR_LOCUS35503</name>
</gene>
<dbReference type="AlphaFoldDB" id="A0A811Q556"/>
<reference evidence="1" key="1">
    <citation type="submission" date="2020-10" db="EMBL/GenBank/DDBJ databases">
        <authorList>
            <person name="Han B."/>
            <person name="Lu T."/>
            <person name="Zhao Q."/>
            <person name="Huang X."/>
            <person name="Zhao Y."/>
        </authorList>
    </citation>
    <scope>NUCLEOTIDE SEQUENCE</scope>
</reference>
<evidence type="ECO:0000313" key="2">
    <source>
        <dbReference type="Proteomes" id="UP000604825"/>
    </source>
</evidence>
<evidence type="ECO:0000313" key="1">
    <source>
        <dbReference type="EMBL" id="CAD6251766.1"/>
    </source>
</evidence>
<accession>A0A811Q556</accession>
<name>A0A811Q556_9POAL</name>
<proteinExistence type="predicted"/>
<sequence>MANLDTPSVVSPGLSLTAAQWRGWRCKAGGQALDAVITQERSQPRHATGGGTCI</sequence>